<dbReference type="Pfam" id="PF01765">
    <property type="entry name" value="RRF"/>
    <property type="match status" value="1"/>
</dbReference>
<protein>
    <recommendedName>
        <fullName evidence="3">Ribosome-recycling factor</fullName>
        <shortName evidence="3">RRF</shortName>
    </recommendedName>
    <alternativeName>
        <fullName evidence="3">Ribosome-releasing factor</fullName>
    </alternativeName>
</protein>
<dbReference type="PANTHER" id="PTHR20982:SF3">
    <property type="entry name" value="MITOCHONDRIAL RIBOSOME RECYCLING FACTOR PSEUDO 1"/>
    <property type="match status" value="1"/>
</dbReference>
<comment type="function">
    <text evidence="3">Responsible for the release of ribosomes from messenger RNA at the termination of protein biosynthesis. May increase the efficiency of translation by recycling ribosomes from one round of translation to another.</text>
</comment>
<dbReference type="Proteomes" id="UP001519325">
    <property type="component" value="Unassembled WGS sequence"/>
</dbReference>
<feature type="domain" description="Ribosome recycling factor" evidence="4">
    <location>
        <begin position="23"/>
        <end position="185"/>
    </location>
</feature>
<evidence type="ECO:0000259" key="4">
    <source>
        <dbReference type="Pfam" id="PF01765"/>
    </source>
</evidence>
<dbReference type="Gene3D" id="1.10.132.20">
    <property type="entry name" value="Ribosome-recycling factor"/>
    <property type="match status" value="1"/>
</dbReference>
<dbReference type="CDD" id="cd00520">
    <property type="entry name" value="RRF"/>
    <property type="match status" value="1"/>
</dbReference>
<sequence length="187" mass="20723">MVVIEEALFDAEEKMEKAVSVAKDDLGSIRTGRANPGMFNRIVIDYYGSATPITQVSSITVPEPRMVVIKPYEQSTLGAIETAIRNSDLGVNPTNNGDIIRISVPQLTEERRRELVKQAKGKGEDAKVSIRNVRRKAMEELGRIQKDGEAGEDEVGRAEKDLDKTTAKYVGQIDELVKHKEAELLEV</sequence>
<gene>
    <name evidence="3" type="primary">frr</name>
    <name evidence="5" type="ORF">BJ987_003008</name>
</gene>
<dbReference type="InterPro" id="IPR036191">
    <property type="entry name" value="RRF_sf"/>
</dbReference>
<dbReference type="InterPro" id="IPR002661">
    <property type="entry name" value="Ribosome_recyc_fac"/>
</dbReference>
<comment type="subcellular location">
    <subcellularLocation>
        <location evidence="3">Cytoplasm</location>
    </subcellularLocation>
</comment>
<reference evidence="5 6" key="1">
    <citation type="submission" date="2021-03" db="EMBL/GenBank/DDBJ databases">
        <title>Sequencing the genomes of 1000 actinobacteria strains.</title>
        <authorList>
            <person name="Klenk H.-P."/>
        </authorList>
    </citation>
    <scope>NUCLEOTIDE SEQUENCE [LARGE SCALE GENOMIC DNA]</scope>
    <source>
        <strain evidence="5 6">DSM 45516</strain>
    </source>
</reference>
<evidence type="ECO:0000256" key="2">
    <source>
        <dbReference type="ARBA" id="ARBA00022917"/>
    </source>
</evidence>
<dbReference type="EMBL" id="JAGGMR010000001">
    <property type="protein sequence ID" value="MBP2190107.1"/>
    <property type="molecule type" value="Genomic_DNA"/>
</dbReference>
<organism evidence="5 6">
    <name type="scientific">Nocardia goodfellowii</name>
    <dbReference type="NCBI Taxonomy" id="882446"/>
    <lineage>
        <taxon>Bacteria</taxon>
        <taxon>Bacillati</taxon>
        <taxon>Actinomycetota</taxon>
        <taxon>Actinomycetes</taxon>
        <taxon>Mycobacteriales</taxon>
        <taxon>Nocardiaceae</taxon>
        <taxon>Nocardia</taxon>
    </lineage>
</organism>
<dbReference type="PANTHER" id="PTHR20982">
    <property type="entry name" value="RIBOSOME RECYCLING FACTOR"/>
    <property type="match status" value="1"/>
</dbReference>
<keyword evidence="2 3" id="KW-0648">Protein biosynthesis</keyword>
<accession>A0ABS4QEK8</accession>
<evidence type="ECO:0000256" key="1">
    <source>
        <dbReference type="ARBA" id="ARBA00005912"/>
    </source>
</evidence>
<dbReference type="NCBIfam" id="TIGR00496">
    <property type="entry name" value="frr"/>
    <property type="match status" value="1"/>
</dbReference>
<keyword evidence="3" id="KW-0963">Cytoplasm</keyword>
<keyword evidence="6" id="KW-1185">Reference proteome</keyword>
<dbReference type="Gene3D" id="3.30.1360.40">
    <property type="match status" value="1"/>
</dbReference>
<dbReference type="HAMAP" id="MF_00040">
    <property type="entry name" value="RRF"/>
    <property type="match status" value="1"/>
</dbReference>
<comment type="caution">
    <text evidence="5">The sequence shown here is derived from an EMBL/GenBank/DDBJ whole genome shotgun (WGS) entry which is preliminary data.</text>
</comment>
<comment type="similarity">
    <text evidence="1 3">Belongs to the RRF family.</text>
</comment>
<evidence type="ECO:0000256" key="3">
    <source>
        <dbReference type="HAMAP-Rule" id="MF_00040"/>
    </source>
</evidence>
<dbReference type="SUPFAM" id="SSF55194">
    <property type="entry name" value="Ribosome recycling factor, RRF"/>
    <property type="match status" value="1"/>
</dbReference>
<dbReference type="InterPro" id="IPR023584">
    <property type="entry name" value="Ribosome_recyc_fac_dom"/>
</dbReference>
<evidence type="ECO:0000313" key="5">
    <source>
        <dbReference type="EMBL" id="MBP2190107.1"/>
    </source>
</evidence>
<evidence type="ECO:0000313" key="6">
    <source>
        <dbReference type="Proteomes" id="UP001519325"/>
    </source>
</evidence>
<name>A0ABS4QEK8_9NOCA</name>
<proteinExistence type="inferred from homology"/>